<dbReference type="Pfam" id="PF02441">
    <property type="entry name" value="Flavoprotein"/>
    <property type="match status" value="1"/>
</dbReference>
<dbReference type="InterPro" id="IPR036551">
    <property type="entry name" value="Flavin_trans-like"/>
</dbReference>
<proteinExistence type="inferred from homology"/>
<comment type="caution">
    <text evidence="9">The sequence shown here is derived from an EMBL/GenBank/DDBJ whole genome shotgun (WGS) entry which is preliminary data.</text>
</comment>
<organism evidence="9 10">
    <name type="scientific">Jezberella montanilacus</name>
    <dbReference type="NCBI Taxonomy" id="323426"/>
    <lineage>
        <taxon>Bacteria</taxon>
        <taxon>Pseudomonadati</taxon>
        <taxon>Pseudomonadota</taxon>
        <taxon>Betaproteobacteria</taxon>
        <taxon>Burkholderiales</taxon>
        <taxon>Alcaligenaceae</taxon>
        <taxon>Jezberella</taxon>
    </lineage>
</organism>
<dbReference type="FunFam" id="3.40.50.1950:FF:000001">
    <property type="entry name" value="Flavin prenyltransferase UbiX"/>
    <property type="match status" value="1"/>
</dbReference>
<evidence type="ECO:0000256" key="7">
    <source>
        <dbReference type="HAMAP-Rule" id="MF_01984"/>
    </source>
</evidence>
<dbReference type="Gene3D" id="3.40.50.1950">
    <property type="entry name" value="Flavin prenyltransferase-like"/>
    <property type="match status" value="1"/>
</dbReference>
<protein>
    <recommendedName>
        <fullName evidence="7">Flavin prenyltransferase UbiX</fullName>
        <ecNumber evidence="7">2.5.1.129</ecNumber>
    </recommendedName>
</protein>
<evidence type="ECO:0000256" key="5">
    <source>
        <dbReference type="ARBA" id="ARBA00050612"/>
    </source>
</evidence>
<keyword evidence="2 7" id="KW-0285">Flavoprotein</keyword>
<feature type="binding site" evidence="7">
    <location>
        <position position="142"/>
    </location>
    <ligand>
        <name>FMN</name>
        <dbReference type="ChEBI" id="CHEBI:58210"/>
    </ligand>
</feature>
<dbReference type="GO" id="GO:0106141">
    <property type="term" value="F:flavin prenyltransferase activity"/>
    <property type="evidence" value="ECO:0007669"/>
    <property type="project" value="UniProtKB-EC"/>
</dbReference>
<evidence type="ECO:0000313" key="9">
    <source>
        <dbReference type="EMBL" id="PRY98036.1"/>
    </source>
</evidence>
<feature type="binding site" evidence="7">
    <location>
        <begin position="30"/>
        <end position="32"/>
    </location>
    <ligand>
        <name>FMN</name>
        <dbReference type="ChEBI" id="CHEBI:58210"/>
    </ligand>
</feature>
<feature type="binding site" evidence="7">
    <location>
        <position position="188"/>
    </location>
    <ligand>
        <name>dimethylallyl phosphate</name>
        <dbReference type="ChEBI" id="CHEBI:88052"/>
    </ligand>
</feature>
<dbReference type="Proteomes" id="UP000238308">
    <property type="component" value="Unassembled WGS sequence"/>
</dbReference>
<evidence type="ECO:0000256" key="4">
    <source>
        <dbReference type="ARBA" id="ARBA00022679"/>
    </source>
</evidence>
<dbReference type="AlphaFoldDB" id="A0A2T0XGG8"/>
<feature type="binding site" evidence="7">
    <location>
        <position position="56"/>
    </location>
    <ligand>
        <name>FMN</name>
        <dbReference type="ChEBI" id="CHEBI:58210"/>
    </ligand>
</feature>
<name>A0A2T0XGG8_9BURK</name>
<dbReference type="HAMAP" id="MF_01984">
    <property type="entry name" value="ubiX_pad"/>
    <property type="match status" value="1"/>
</dbReference>
<reference evidence="9 10" key="1">
    <citation type="submission" date="2018-03" db="EMBL/GenBank/DDBJ databases">
        <title>Genomic Encyclopedia of Type Strains, Phase III (KMG-III): the genomes of soil and plant-associated and newly described type strains.</title>
        <authorList>
            <person name="Whitman W."/>
        </authorList>
    </citation>
    <scope>NUCLEOTIDE SEQUENCE [LARGE SCALE GENOMIC DNA]</scope>
    <source>
        <strain evidence="9 10">MWH-P2sevCIIIb</strain>
    </source>
</reference>
<evidence type="ECO:0000256" key="2">
    <source>
        <dbReference type="ARBA" id="ARBA00022630"/>
    </source>
</evidence>
<dbReference type="NCBIfam" id="NF004685">
    <property type="entry name" value="PRK06029.1"/>
    <property type="match status" value="1"/>
</dbReference>
<feature type="binding site" evidence="7">
    <location>
        <begin position="107"/>
        <end position="110"/>
    </location>
    <ligand>
        <name>FMN</name>
        <dbReference type="ChEBI" id="CHEBI:58210"/>
    </ligand>
</feature>
<evidence type="ECO:0000256" key="1">
    <source>
        <dbReference type="ARBA" id="ARBA00022602"/>
    </source>
</evidence>
<gene>
    <name evidence="7" type="primary">ubiX</name>
    <name evidence="9" type="ORF">BCM14_1753</name>
</gene>
<dbReference type="PANTHER" id="PTHR43374:SF1">
    <property type="entry name" value="FLAVIN PRENYLTRANSFERASE PAD1, MITOCHONDRIAL"/>
    <property type="match status" value="1"/>
</dbReference>
<dbReference type="InterPro" id="IPR003382">
    <property type="entry name" value="Flavoprotein"/>
</dbReference>
<feature type="domain" description="Flavoprotein" evidence="8">
    <location>
        <begin position="22"/>
        <end position="192"/>
    </location>
</feature>
<dbReference type="SUPFAM" id="SSF52507">
    <property type="entry name" value="Homo-oligomeric flavin-containing Cys decarboxylases, HFCD"/>
    <property type="match status" value="1"/>
</dbReference>
<keyword evidence="3 7" id="KW-0288">FMN</keyword>
<comment type="function">
    <text evidence="7">Flavin prenyltransferase that catalyzes the synthesis of the prenylated FMN cofactor (prenyl-FMN) for 4-hydroxy-3-polyprenylbenzoic acid decarboxylase UbiD. The prenyltransferase is metal-independent and links a dimethylallyl moiety from dimethylallyl monophosphate (DMAP) to the flavin N5 and C6 atoms of FMN.</text>
</comment>
<feature type="binding site" evidence="7">
    <location>
        <position position="172"/>
    </location>
    <ligand>
        <name>dimethylallyl phosphate</name>
        <dbReference type="ChEBI" id="CHEBI:88052"/>
    </ligand>
</feature>
<evidence type="ECO:0000256" key="3">
    <source>
        <dbReference type="ARBA" id="ARBA00022643"/>
    </source>
</evidence>
<comment type="catalytic activity">
    <reaction evidence="5 7">
        <text>dimethylallyl phosphate + FMNH2 = prenylated FMNH2 + phosphate</text>
        <dbReference type="Rhea" id="RHEA:37743"/>
        <dbReference type="ChEBI" id="CHEBI:43474"/>
        <dbReference type="ChEBI" id="CHEBI:57618"/>
        <dbReference type="ChEBI" id="CHEBI:87467"/>
        <dbReference type="ChEBI" id="CHEBI:88052"/>
        <dbReference type="EC" id="2.5.1.129"/>
    </reaction>
</comment>
<dbReference type="EMBL" id="PVTV01000013">
    <property type="protein sequence ID" value="PRY98036.1"/>
    <property type="molecule type" value="Genomic_DNA"/>
</dbReference>
<keyword evidence="1 7" id="KW-0637">Prenyltransferase</keyword>
<sequence>MNSNSLLRQDFASYNPKMENTKRLIVALTGASGTLYGIRLLQTLKATDIETHLVMSDSAKITMTAETDFKLAEVEALADVVHAAKNIGASIASGSFKTLGMVVAPCSINTLSEIAWGITGNLISRAADVALKERRRVVLLVRETPFHAGHLKAMTQVTENGAIVMPPVPALYTRPQSVDDIINHSVGRVLDLFQIETNLVSRWDGLKVQK</sequence>
<dbReference type="NCBIfam" id="TIGR00421">
    <property type="entry name" value="ubiX_pad"/>
    <property type="match status" value="1"/>
</dbReference>
<comment type="similarity">
    <text evidence="6 7">Belongs to the UbiX/PAD1 family.</text>
</comment>
<evidence type="ECO:0000259" key="8">
    <source>
        <dbReference type="Pfam" id="PF02441"/>
    </source>
</evidence>
<accession>A0A2T0XGG8</accession>
<dbReference type="PANTHER" id="PTHR43374">
    <property type="entry name" value="FLAVIN PRENYLTRANSFERASE"/>
    <property type="match status" value="1"/>
</dbReference>
<comment type="caution">
    <text evidence="7">Lacks conserved residue(s) required for the propagation of feature annotation.</text>
</comment>
<evidence type="ECO:0000256" key="6">
    <source>
        <dbReference type="ARBA" id="ARBA00060793"/>
    </source>
</evidence>
<dbReference type="GO" id="GO:0016831">
    <property type="term" value="F:carboxy-lyase activity"/>
    <property type="evidence" value="ECO:0007669"/>
    <property type="project" value="TreeGrafter"/>
</dbReference>
<evidence type="ECO:0000313" key="10">
    <source>
        <dbReference type="Proteomes" id="UP000238308"/>
    </source>
</evidence>
<keyword evidence="4 7" id="KW-0808">Transferase</keyword>
<dbReference type="InterPro" id="IPR004507">
    <property type="entry name" value="UbiX-like"/>
</dbReference>
<keyword evidence="10" id="KW-1185">Reference proteome</keyword>
<dbReference type="EC" id="2.5.1.129" evidence="7"/>